<protein>
    <submittedName>
        <fullName evidence="1">Uncharacterized protein</fullName>
    </submittedName>
</protein>
<reference evidence="1" key="1">
    <citation type="submission" date="2023-03" db="EMBL/GenBank/DDBJ databases">
        <title>Massive genome expansion in bonnet fungi (Mycena s.s.) driven by repeated elements and novel gene families across ecological guilds.</title>
        <authorList>
            <consortium name="Lawrence Berkeley National Laboratory"/>
            <person name="Harder C.B."/>
            <person name="Miyauchi S."/>
            <person name="Viragh M."/>
            <person name="Kuo A."/>
            <person name="Thoen E."/>
            <person name="Andreopoulos B."/>
            <person name="Lu D."/>
            <person name="Skrede I."/>
            <person name="Drula E."/>
            <person name="Henrissat B."/>
            <person name="Morin E."/>
            <person name="Kohler A."/>
            <person name="Barry K."/>
            <person name="LaButti K."/>
            <person name="Morin E."/>
            <person name="Salamov A."/>
            <person name="Lipzen A."/>
            <person name="Mereny Z."/>
            <person name="Hegedus B."/>
            <person name="Baldrian P."/>
            <person name="Stursova M."/>
            <person name="Weitz H."/>
            <person name="Taylor A."/>
            <person name="Grigoriev I.V."/>
            <person name="Nagy L.G."/>
            <person name="Martin F."/>
            <person name="Kauserud H."/>
        </authorList>
    </citation>
    <scope>NUCLEOTIDE SEQUENCE</scope>
    <source>
        <strain evidence="1">CBHHK200</strain>
    </source>
</reference>
<name>A0AAD6X6Y3_9AGAR</name>
<comment type="caution">
    <text evidence="1">The sequence shown here is derived from an EMBL/GenBank/DDBJ whole genome shotgun (WGS) entry which is preliminary data.</text>
</comment>
<accession>A0AAD6X6Y3</accession>
<evidence type="ECO:0000313" key="2">
    <source>
        <dbReference type="Proteomes" id="UP001218188"/>
    </source>
</evidence>
<dbReference type="AlphaFoldDB" id="A0AAD6X6Y3"/>
<dbReference type="Proteomes" id="UP001218188">
    <property type="component" value="Unassembled WGS sequence"/>
</dbReference>
<dbReference type="EMBL" id="JARJCM010000029">
    <property type="protein sequence ID" value="KAJ7038902.1"/>
    <property type="molecule type" value="Genomic_DNA"/>
</dbReference>
<gene>
    <name evidence="1" type="ORF">C8F04DRAFT_1255471</name>
</gene>
<sequence length="368" mass="40659">MLQPLCDSALTTTASLPAIPEAHTAAAPVESNPPTDLVIGDLDTYEDPSAAVSPYLPLRYQCDLCRGRRDTALKHTHSERQHADSTGRAHPITRDQAPILQPEPEPVPVRAQCGHCIRPTHYTVDGNPPCGAYATPPEGGYHRVYGVTTASLYHNHDKAQKRTWDEVPEPKLVISISSGNLIRTQTQPKLITFFDNYFNLDKAHRARLRVGAPALGQQPGPDPKVWLVTGLSTEHTQWLLHVSMVLRNDGLTLFTHRFSPEISGYITTFEGLIISANDTDLARAIIGGAISDEPRIASHVRTHRDRSPPDWSADEAFTRFCKSITITSIDLLAPNRLDKIYWGHSGAIFRNDRSGISICRGAYTAWNV</sequence>
<keyword evidence="2" id="KW-1185">Reference proteome</keyword>
<evidence type="ECO:0000313" key="1">
    <source>
        <dbReference type="EMBL" id="KAJ7038902.1"/>
    </source>
</evidence>
<proteinExistence type="predicted"/>
<organism evidence="1 2">
    <name type="scientific">Mycena alexandri</name>
    <dbReference type="NCBI Taxonomy" id="1745969"/>
    <lineage>
        <taxon>Eukaryota</taxon>
        <taxon>Fungi</taxon>
        <taxon>Dikarya</taxon>
        <taxon>Basidiomycota</taxon>
        <taxon>Agaricomycotina</taxon>
        <taxon>Agaricomycetes</taxon>
        <taxon>Agaricomycetidae</taxon>
        <taxon>Agaricales</taxon>
        <taxon>Marasmiineae</taxon>
        <taxon>Mycenaceae</taxon>
        <taxon>Mycena</taxon>
    </lineage>
</organism>